<evidence type="ECO:0000256" key="6">
    <source>
        <dbReference type="HAMAP-Rule" id="MF_00735"/>
    </source>
</evidence>
<feature type="binding site" evidence="6">
    <location>
        <position position="187"/>
    </location>
    <ligand>
        <name>S-adenosyl-L-methionine</name>
        <dbReference type="ChEBI" id="CHEBI:59789"/>
    </ligand>
</feature>
<keyword evidence="8" id="KW-1185">Reference proteome</keyword>
<dbReference type="GO" id="GO:0005840">
    <property type="term" value="C:ribosome"/>
    <property type="evidence" value="ECO:0007669"/>
    <property type="project" value="UniProtKB-KW"/>
</dbReference>
<keyword evidence="7" id="KW-0689">Ribosomal protein</keyword>
<dbReference type="RefSeq" id="WP_171216387.1">
    <property type="nucleotide sequence ID" value="NZ_JABEPP010000001.1"/>
</dbReference>
<evidence type="ECO:0000256" key="3">
    <source>
        <dbReference type="ARBA" id="ARBA00022603"/>
    </source>
</evidence>
<dbReference type="EMBL" id="JABEPP010000001">
    <property type="protein sequence ID" value="NNM70857.1"/>
    <property type="molecule type" value="Genomic_DNA"/>
</dbReference>
<keyword evidence="3 6" id="KW-0489">Methyltransferase</keyword>
<evidence type="ECO:0000256" key="4">
    <source>
        <dbReference type="ARBA" id="ARBA00022679"/>
    </source>
</evidence>
<evidence type="ECO:0000313" key="7">
    <source>
        <dbReference type="EMBL" id="NNM70857.1"/>
    </source>
</evidence>
<dbReference type="CDD" id="cd02440">
    <property type="entry name" value="AdoMet_MTases"/>
    <property type="match status" value="1"/>
</dbReference>
<dbReference type="PANTHER" id="PTHR43648:SF1">
    <property type="entry name" value="ELECTRON TRANSFER FLAVOPROTEIN BETA SUBUNIT LYSINE METHYLTRANSFERASE"/>
    <property type="match status" value="1"/>
</dbReference>
<dbReference type="HAMAP" id="MF_00735">
    <property type="entry name" value="Methyltr_PrmA"/>
    <property type="match status" value="1"/>
</dbReference>
<dbReference type="AlphaFoldDB" id="A0A849I466"/>
<evidence type="ECO:0000256" key="1">
    <source>
        <dbReference type="ARBA" id="ARBA00009741"/>
    </source>
</evidence>
<dbReference type="NCBIfam" id="NF001784">
    <property type="entry name" value="PRK00517.2-1"/>
    <property type="match status" value="1"/>
</dbReference>
<keyword evidence="7" id="KW-0687">Ribonucleoprotein</keyword>
<dbReference type="PANTHER" id="PTHR43648">
    <property type="entry name" value="ELECTRON TRANSFER FLAVOPROTEIN BETA SUBUNIT LYSINE METHYLTRANSFERASE"/>
    <property type="match status" value="1"/>
</dbReference>
<feature type="binding site" evidence="6">
    <location>
        <position position="165"/>
    </location>
    <ligand>
        <name>S-adenosyl-L-methionine</name>
        <dbReference type="ChEBI" id="CHEBI:59789"/>
    </ligand>
</feature>
<keyword evidence="2 6" id="KW-0963">Cytoplasm</keyword>
<evidence type="ECO:0000256" key="2">
    <source>
        <dbReference type="ARBA" id="ARBA00022490"/>
    </source>
</evidence>
<gene>
    <name evidence="6" type="primary">prmA</name>
    <name evidence="7" type="ORF">HJG44_00395</name>
</gene>
<comment type="similarity">
    <text evidence="1 6">Belongs to the methyltransferase superfamily. PrmA family.</text>
</comment>
<reference evidence="7 8" key="1">
    <citation type="submission" date="2020-04" db="EMBL/GenBank/DDBJ databases">
        <title>Enterovirga sp. isolate from soil.</title>
        <authorList>
            <person name="Chea S."/>
            <person name="Kim D.-U."/>
        </authorList>
    </citation>
    <scope>NUCLEOTIDE SEQUENCE [LARGE SCALE GENOMIC DNA]</scope>
    <source>
        <strain evidence="7 8">DB1703</strain>
    </source>
</reference>
<dbReference type="EC" id="2.1.1.-" evidence="6"/>
<proteinExistence type="inferred from homology"/>
<dbReference type="GO" id="GO:0032259">
    <property type="term" value="P:methylation"/>
    <property type="evidence" value="ECO:0007669"/>
    <property type="project" value="UniProtKB-KW"/>
</dbReference>
<dbReference type="GO" id="GO:0008276">
    <property type="term" value="F:protein methyltransferase activity"/>
    <property type="evidence" value="ECO:0007669"/>
    <property type="project" value="UniProtKB-UniRule"/>
</dbReference>
<comment type="catalytic activity">
    <reaction evidence="6">
        <text>L-lysyl-[protein] + 3 S-adenosyl-L-methionine = N(6),N(6),N(6)-trimethyl-L-lysyl-[protein] + 3 S-adenosyl-L-homocysteine + 3 H(+)</text>
        <dbReference type="Rhea" id="RHEA:54192"/>
        <dbReference type="Rhea" id="RHEA-COMP:9752"/>
        <dbReference type="Rhea" id="RHEA-COMP:13826"/>
        <dbReference type="ChEBI" id="CHEBI:15378"/>
        <dbReference type="ChEBI" id="CHEBI:29969"/>
        <dbReference type="ChEBI" id="CHEBI:57856"/>
        <dbReference type="ChEBI" id="CHEBI:59789"/>
        <dbReference type="ChEBI" id="CHEBI:61961"/>
    </reaction>
</comment>
<keyword evidence="4 6" id="KW-0808">Transferase</keyword>
<sequence length="307" mass="33113">MLEGLPPHQPTRVMRLVTDERRAKALTELLGEVFDPAETAVAAFETEDGRTWLLEAYFAEPPDEDAIRDLARPVVGDAVESATFDTLGRKDWVKASLEGLKPVRAWRFLVHGAHDRPAVRPNDLAIEIEAALAFGTGHHGTTRGCLLALAAELKRRRPRAMLDVGTGTGILAFAAAKALKGRVVAGDIDPEAIRVARGNARLNGIAPHLSFYVAPGVKHPLADRRGRFDLVTANILAGPLRRLAPSIARVLSADGTLILSGLLVRDVPGVLAAYAAQHLHLRSRSVLEGWATLVLRRRGAAPSPLTR</sequence>
<dbReference type="Pfam" id="PF06325">
    <property type="entry name" value="PrmA"/>
    <property type="match status" value="1"/>
</dbReference>
<comment type="caution">
    <text evidence="7">The sequence shown here is derived from an EMBL/GenBank/DDBJ whole genome shotgun (WGS) entry which is preliminary data.</text>
</comment>
<dbReference type="SUPFAM" id="SSF53335">
    <property type="entry name" value="S-adenosyl-L-methionine-dependent methyltransferases"/>
    <property type="match status" value="1"/>
</dbReference>
<dbReference type="Gene3D" id="3.40.50.150">
    <property type="entry name" value="Vaccinia Virus protein VP39"/>
    <property type="match status" value="1"/>
</dbReference>
<evidence type="ECO:0000313" key="8">
    <source>
        <dbReference type="Proteomes" id="UP000564885"/>
    </source>
</evidence>
<dbReference type="InterPro" id="IPR004498">
    <property type="entry name" value="Ribosomal_PrmA_MeTrfase"/>
</dbReference>
<comment type="subcellular location">
    <subcellularLocation>
        <location evidence="6">Cytoplasm</location>
    </subcellularLocation>
</comment>
<feature type="binding site" evidence="6">
    <location>
        <position position="234"/>
    </location>
    <ligand>
        <name>S-adenosyl-L-methionine</name>
        <dbReference type="ChEBI" id="CHEBI:59789"/>
    </ligand>
</feature>
<comment type="function">
    <text evidence="6">Methylates ribosomal protein L11.</text>
</comment>
<dbReference type="Proteomes" id="UP000564885">
    <property type="component" value="Unassembled WGS sequence"/>
</dbReference>
<evidence type="ECO:0000256" key="5">
    <source>
        <dbReference type="ARBA" id="ARBA00022691"/>
    </source>
</evidence>
<name>A0A849I466_9HYPH</name>
<dbReference type="GO" id="GO:0005737">
    <property type="term" value="C:cytoplasm"/>
    <property type="evidence" value="ECO:0007669"/>
    <property type="project" value="UniProtKB-SubCell"/>
</dbReference>
<dbReference type="InterPro" id="IPR029063">
    <property type="entry name" value="SAM-dependent_MTases_sf"/>
</dbReference>
<feature type="binding site" evidence="6">
    <location>
        <position position="142"/>
    </location>
    <ligand>
        <name>S-adenosyl-L-methionine</name>
        <dbReference type="ChEBI" id="CHEBI:59789"/>
    </ligand>
</feature>
<accession>A0A849I466</accession>
<dbReference type="InterPro" id="IPR050078">
    <property type="entry name" value="Ribosomal_L11_MeTrfase_PrmA"/>
</dbReference>
<protein>
    <recommendedName>
        <fullName evidence="6">Ribosomal protein L11 methyltransferase</fullName>
        <shortName evidence="6">L11 Mtase</shortName>
        <ecNumber evidence="6">2.1.1.-</ecNumber>
    </recommendedName>
</protein>
<organism evidence="7 8">
    <name type="scientific">Enterovirga aerilata</name>
    <dbReference type="NCBI Taxonomy" id="2730920"/>
    <lineage>
        <taxon>Bacteria</taxon>
        <taxon>Pseudomonadati</taxon>
        <taxon>Pseudomonadota</taxon>
        <taxon>Alphaproteobacteria</taxon>
        <taxon>Hyphomicrobiales</taxon>
        <taxon>Methylobacteriaceae</taxon>
        <taxon>Enterovirga</taxon>
    </lineage>
</organism>
<keyword evidence="5 6" id="KW-0949">S-adenosyl-L-methionine</keyword>